<proteinExistence type="predicted"/>
<gene>
    <name evidence="2" type="ORF">M3N55_16425</name>
</gene>
<evidence type="ECO:0000313" key="2">
    <source>
        <dbReference type="EMBL" id="MCL1630300.1"/>
    </source>
</evidence>
<evidence type="ECO:0000313" key="3">
    <source>
        <dbReference type="Proteomes" id="UP001202550"/>
    </source>
</evidence>
<name>A0ABT0M606_9RHOB</name>
<dbReference type="EMBL" id="JALZWP010000037">
    <property type="protein sequence ID" value="MCL1630300.1"/>
    <property type="molecule type" value="Genomic_DNA"/>
</dbReference>
<protein>
    <submittedName>
        <fullName evidence="2">Uncharacterized protein</fullName>
    </submittedName>
</protein>
<reference evidence="2 3" key="1">
    <citation type="submission" date="2022-05" db="EMBL/GenBank/DDBJ databases">
        <title>Seasonal and diel survey of microbial diversity of the Tyrrhenian coast.</title>
        <authorList>
            <person name="Gattoni G."/>
            <person name="Corral P."/>
        </authorList>
    </citation>
    <scope>NUCLEOTIDE SEQUENCE [LARGE SCALE GENOMIC DNA]</scope>
    <source>
        <strain evidence="2 3">V10</strain>
    </source>
</reference>
<organism evidence="2 3">
    <name type="scientific">Roseinatronobacter domitianus</name>
    <dbReference type="NCBI Taxonomy" id="2940293"/>
    <lineage>
        <taxon>Bacteria</taxon>
        <taxon>Pseudomonadati</taxon>
        <taxon>Pseudomonadota</taxon>
        <taxon>Alphaproteobacteria</taxon>
        <taxon>Rhodobacterales</taxon>
        <taxon>Paracoccaceae</taxon>
        <taxon>Roseinatronobacter</taxon>
    </lineage>
</organism>
<evidence type="ECO:0000256" key="1">
    <source>
        <dbReference type="SAM" id="MobiDB-lite"/>
    </source>
</evidence>
<feature type="region of interest" description="Disordered" evidence="1">
    <location>
        <begin position="103"/>
        <end position="126"/>
    </location>
</feature>
<comment type="caution">
    <text evidence="2">The sequence shown here is derived from an EMBL/GenBank/DDBJ whole genome shotgun (WGS) entry which is preliminary data.</text>
</comment>
<dbReference type="RefSeq" id="WP_249060952.1">
    <property type="nucleotide sequence ID" value="NZ_JALZWP010000037.1"/>
</dbReference>
<accession>A0ABT0M606</accession>
<keyword evidence="3" id="KW-1185">Reference proteome</keyword>
<dbReference type="Proteomes" id="UP001202550">
    <property type="component" value="Unassembled WGS sequence"/>
</dbReference>
<sequence>MIWALPDRHEPFSCQDRVHRLSAVSHVSQPVCIEHHSLTGEGSAFLHFSVECMRGLLGKLKRIARRLKVDRDNVNVNVFRISKPLEERAIALFAFPLAAQKDPGAPLDGSPPPHPMLGTPPYTPPT</sequence>